<keyword evidence="13" id="KW-1185">Reference proteome</keyword>
<keyword evidence="7" id="KW-0067">ATP-binding</keyword>
<dbReference type="RefSeq" id="WP_377261874.1">
    <property type="nucleotide sequence ID" value="NZ_JBHLUH010000091.1"/>
</dbReference>
<name>A0ABV6MGD9_9ACTN</name>
<keyword evidence="9" id="KW-0472">Membrane</keyword>
<dbReference type="InterPro" id="IPR011712">
    <property type="entry name" value="Sig_transdc_His_kin_sub3_dim/P"/>
</dbReference>
<evidence type="ECO:0000259" key="11">
    <source>
        <dbReference type="Pfam" id="PF07730"/>
    </source>
</evidence>
<dbReference type="Proteomes" id="UP001589867">
    <property type="component" value="Unassembled WGS sequence"/>
</dbReference>
<organism evidence="12 13">
    <name type="scientific">Phytohabitans kaempferiae</name>
    <dbReference type="NCBI Taxonomy" id="1620943"/>
    <lineage>
        <taxon>Bacteria</taxon>
        <taxon>Bacillati</taxon>
        <taxon>Actinomycetota</taxon>
        <taxon>Actinomycetes</taxon>
        <taxon>Micromonosporales</taxon>
        <taxon>Micromonosporaceae</taxon>
    </lineage>
</organism>
<evidence type="ECO:0000256" key="8">
    <source>
        <dbReference type="ARBA" id="ARBA00023012"/>
    </source>
</evidence>
<feature type="domain" description="Signal transduction histidine kinase subgroup 3 dimerisation and phosphoacceptor" evidence="11">
    <location>
        <begin position="181"/>
        <end position="243"/>
    </location>
</feature>
<dbReference type="Pfam" id="PF07730">
    <property type="entry name" value="HisKA_3"/>
    <property type="match status" value="1"/>
</dbReference>
<dbReference type="PANTHER" id="PTHR24421:SF10">
    <property type="entry name" value="NITRATE_NITRITE SENSOR PROTEIN NARQ"/>
    <property type="match status" value="1"/>
</dbReference>
<proteinExistence type="predicted"/>
<dbReference type="Pfam" id="PF02518">
    <property type="entry name" value="HATPase_c"/>
    <property type="match status" value="1"/>
</dbReference>
<keyword evidence="4" id="KW-0808">Transferase</keyword>
<keyword evidence="6 12" id="KW-0418">Kinase</keyword>
<evidence type="ECO:0000256" key="3">
    <source>
        <dbReference type="ARBA" id="ARBA00022553"/>
    </source>
</evidence>
<comment type="caution">
    <text evidence="12">The sequence shown here is derived from an EMBL/GenBank/DDBJ whole genome shotgun (WGS) entry which is preliminary data.</text>
</comment>
<dbReference type="InterPro" id="IPR036890">
    <property type="entry name" value="HATPase_C_sf"/>
</dbReference>
<dbReference type="Gene3D" id="1.20.5.1930">
    <property type="match status" value="1"/>
</dbReference>
<keyword evidence="8" id="KW-0902">Two-component regulatory system</keyword>
<feature type="transmembrane region" description="Helical" evidence="9">
    <location>
        <begin position="130"/>
        <end position="149"/>
    </location>
</feature>
<dbReference type="EMBL" id="JBHLUH010000091">
    <property type="protein sequence ID" value="MFC0533800.1"/>
    <property type="molecule type" value="Genomic_DNA"/>
</dbReference>
<feature type="transmembrane region" description="Helical" evidence="9">
    <location>
        <begin position="71"/>
        <end position="92"/>
    </location>
</feature>
<gene>
    <name evidence="12" type="ORF">ACFFIA_39985</name>
</gene>
<evidence type="ECO:0000256" key="7">
    <source>
        <dbReference type="ARBA" id="ARBA00022840"/>
    </source>
</evidence>
<evidence type="ECO:0000313" key="12">
    <source>
        <dbReference type="EMBL" id="MFC0533800.1"/>
    </source>
</evidence>
<dbReference type="Gene3D" id="3.30.565.10">
    <property type="entry name" value="Histidine kinase-like ATPase, C-terminal domain"/>
    <property type="match status" value="1"/>
</dbReference>
<dbReference type="EC" id="2.7.13.3" evidence="2"/>
<evidence type="ECO:0000256" key="6">
    <source>
        <dbReference type="ARBA" id="ARBA00022777"/>
    </source>
</evidence>
<dbReference type="PANTHER" id="PTHR24421">
    <property type="entry name" value="NITRATE/NITRITE SENSOR PROTEIN NARX-RELATED"/>
    <property type="match status" value="1"/>
</dbReference>
<evidence type="ECO:0000256" key="4">
    <source>
        <dbReference type="ARBA" id="ARBA00022679"/>
    </source>
</evidence>
<dbReference type="SUPFAM" id="SSF55874">
    <property type="entry name" value="ATPase domain of HSP90 chaperone/DNA topoisomerase II/histidine kinase"/>
    <property type="match status" value="1"/>
</dbReference>
<evidence type="ECO:0000313" key="13">
    <source>
        <dbReference type="Proteomes" id="UP001589867"/>
    </source>
</evidence>
<sequence>MTARRALRPGAGRIADGVVAAFCVAAGVWRDFQSGLFDGSPLVNRTAPLAVTAALGVATGVAVFHHRRRPLLLYAGAVSCWLVAGAWPAIPIAQYAVGAYLRSARLRVGLTVAMVAVVSTPMWLEYGADASLPISLALCILPVLVGLYLTSRRAVVAGLEERARRIEREQRMRIDQARAEERAQIARDMHDVVTHRVSLMVLHATALESAHGRDAAAIAGQIQSIGRVALDELRTLVGVLRDGAAPLRPQPGIPDLAELVAASQALGLAVELSVEDGLRAPSLVEHAVYRVVQEALTNVHRHAPAARTTVVLSSGGEGVRLAVRNDAGAAAAVSAPGGGHGLLGIGERVRLVGGTLSTRHLPDGGFEVVAWMPAAGVAREVDQ</sequence>
<evidence type="ECO:0000259" key="10">
    <source>
        <dbReference type="Pfam" id="PF02518"/>
    </source>
</evidence>
<evidence type="ECO:0000256" key="2">
    <source>
        <dbReference type="ARBA" id="ARBA00012438"/>
    </source>
</evidence>
<reference evidence="12 13" key="1">
    <citation type="submission" date="2024-09" db="EMBL/GenBank/DDBJ databases">
        <authorList>
            <person name="Sun Q."/>
            <person name="Mori K."/>
        </authorList>
    </citation>
    <scope>NUCLEOTIDE SEQUENCE [LARGE SCALE GENOMIC DNA]</scope>
    <source>
        <strain evidence="12 13">TBRC 3947</strain>
    </source>
</reference>
<evidence type="ECO:0000256" key="5">
    <source>
        <dbReference type="ARBA" id="ARBA00022741"/>
    </source>
</evidence>
<dbReference type="InterPro" id="IPR050482">
    <property type="entry name" value="Sensor_HK_TwoCompSys"/>
</dbReference>
<accession>A0ABV6MGD9</accession>
<protein>
    <recommendedName>
        <fullName evidence="2">histidine kinase</fullName>
        <ecNumber evidence="2">2.7.13.3</ecNumber>
    </recommendedName>
</protein>
<feature type="transmembrane region" description="Helical" evidence="9">
    <location>
        <begin position="46"/>
        <end position="65"/>
    </location>
</feature>
<evidence type="ECO:0000256" key="1">
    <source>
        <dbReference type="ARBA" id="ARBA00000085"/>
    </source>
</evidence>
<comment type="catalytic activity">
    <reaction evidence="1">
        <text>ATP + protein L-histidine = ADP + protein N-phospho-L-histidine.</text>
        <dbReference type="EC" id="2.7.13.3"/>
    </reaction>
</comment>
<feature type="domain" description="Histidine kinase/HSP90-like ATPase" evidence="10">
    <location>
        <begin position="285"/>
        <end position="374"/>
    </location>
</feature>
<keyword evidence="5" id="KW-0547">Nucleotide-binding</keyword>
<keyword evidence="9" id="KW-1133">Transmembrane helix</keyword>
<dbReference type="GO" id="GO:0016301">
    <property type="term" value="F:kinase activity"/>
    <property type="evidence" value="ECO:0007669"/>
    <property type="project" value="UniProtKB-KW"/>
</dbReference>
<dbReference type="CDD" id="cd16917">
    <property type="entry name" value="HATPase_UhpB-NarQ-NarX-like"/>
    <property type="match status" value="1"/>
</dbReference>
<evidence type="ECO:0000256" key="9">
    <source>
        <dbReference type="SAM" id="Phobius"/>
    </source>
</evidence>
<feature type="transmembrane region" description="Helical" evidence="9">
    <location>
        <begin position="104"/>
        <end position="124"/>
    </location>
</feature>
<keyword evidence="9" id="KW-0812">Transmembrane</keyword>
<dbReference type="InterPro" id="IPR003594">
    <property type="entry name" value="HATPase_dom"/>
</dbReference>
<keyword evidence="3" id="KW-0597">Phosphoprotein</keyword>